<sequence length="352" mass="39262">MTSVQVRKLAFQFAEENKIQHRFNRETKTAGVDWFNGFKAANRLSLRNPEATSVARLRGFNKVQLNLFLSLEVKEKYNFTPDRIYNADESGLSTVPMKLPKILTPKGQRRVAKIVSAERGRTTTLVCSMNAVGSYVPPYFVFARQRMKPELLNGCPPGSQATAQSSGWMTADSFLAYLKHFVRYAKPSVDDPVLLLVDNHSSHISLPGINFCREDGIILVGFPPHTTHKLQPLEVSFFGPLKTYYNQVCDAFLVNHPGVVISDRNIGPLFAEAYCKAATVSNAVKGFKACGIEPFNPLIFDDNDFAAARTTERDNSEEDFASPSPRKRKSTTTPLTIDIQSDSDEDFPLSIL</sequence>
<dbReference type="PANTHER" id="PTHR19303:SF71">
    <property type="entry name" value="ZINC FINGER PHD-TYPE DOMAIN-CONTAINING PROTEIN"/>
    <property type="match status" value="1"/>
</dbReference>
<dbReference type="KEGG" id="soy:115888207"/>
<accession>A0A6J2YK86</accession>
<dbReference type="RefSeq" id="XP_030763701.1">
    <property type="nucleotide sequence ID" value="XM_030907841.1"/>
</dbReference>
<dbReference type="AlphaFoldDB" id="A0A6J2YK86"/>
<feature type="compositionally biased region" description="Acidic residues" evidence="1">
    <location>
        <begin position="341"/>
        <end position="352"/>
    </location>
</feature>
<reference evidence="4" key="1">
    <citation type="submission" date="2025-08" db="UniProtKB">
        <authorList>
            <consortium name="RefSeq"/>
        </authorList>
    </citation>
    <scope>IDENTIFICATION</scope>
    <source>
        <tissue evidence="4">Gonads</tissue>
    </source>
</reference>
<name>A0A6J2YK86_SITOR</name>
<dbReference type="PANTHER" id="PTHR19303">
    <property type="entry name" value="TRANSPOSON"/>
    <property type="match status" value="1"/>
</dbReference>
<evidence type="ECO:0000313" key="3">
    <source>
        <dbReference type="Proteomes" id="UP000504635"/>
    </source>
</evidence>
<evidence type="ECO:0000313" key="4">
    <source>
        <dbReference type="RefSeq" id="XP_030763701.1"/>
    </source>
</evidence>
<dbReference type="GeneID" id="115888207"/>
<evidence type="ECO:0000259" key="2">
    <source>
        <dbReference type="Pfam" id="PF03184"/>
    </source>
</evidence>
<dbReference type="Pfam" id="PF03184">
    <property type="entry name" value="DDE_1"/>
    <property type="match status" value="1"/>
</dbReference>
<gene>
    <name evidence="4" type="primary">LOC115888207</name>
</gene>
<feature type="domain" description="DDE-1" evidence="2">
    <location>
        <begin position="121"/>
        <end position="247"/>
    </location>
</feature>
<protein>
    <submittedName>
        <fullName evidence="4">Uncharacterized protein LOC115888207</fullName>
    </submittedName>
</protein>
<dbReference type="GO" id="GO:0003677">
    <property type="term" value="F:DNA binding"/>
    <property type="evidence" value="ECO:0007669"/>
    <property type="project" value="TreeGrafter"/>
</dbReference>
<dbReference type="OrthoDB" id="6777587at2759"/>
<dbReference type="InParanoid" id="A0A6J2YK86"/>
<organism evidence="3 4">
    <name type="scientific">Sitophilus oryzae</name>
    <name type="common">Rice weevil</name>
    <name type="synonym">Curculio oryzae</name>
    <dbReference type="NCBI Taxonomy" id="7048"/>
    <lineage>
        <taxon>Eukaryota</taxon>
        <taxon>Metazoa</taxon>
        <taxon>Ecdysozoa</taxon>
        <taxon>Arthropoda</taxon>
        <taxon>Hexapoda</taxon>
        <taxon>Insecta</taxon>
        <taxon>Pterygota</taxon>
        <taxon>Neoptera</taxon>
        <taxon>Endopterygota</taxon>
        <taxon>Coleoptera</taxon>
        <taxon>Polyphaga</taxon>
        <taxon>Cucujiformia</taxon>
        <taxon>Curculionidae</taxon>
        <taxon>Dryophthorinae</taxon>
        <taxon>Sitophilus</taxon>
    </lineage>
</organism>
<evidence type="ECO:0000256" key="1">
    <source>
        <dbReference type="SAM" id="MobiDB-lite"/>
    </source>
</evidence>
<dbReference type="InterPro" id="IPR004875">
    <property type="entry name" value="DDE_SF_endonuclease_dom"/>
</dbReference>
<feature type="compositionally biased region" description="Polar residues" evidence="1">
    <location>
        <begin position="331"/>
        <end position="340"/>
    </location>
</feature>
<proteinExistence type="predicted"/>
<dbReference type="GO" id="GO:0005634">
    <property type="term" value="C:nucleus"/>
    <property type="evidence" value="ECO:0007669"/>
    <property type="project" value="TreeGrafter"/>
</dbReference>
<dbReference type="InterPro" id="IPR050863">
    <property type="entry name" value="CenT-Element_Derived"/>
</dbReference>
<keyword evidence="3" id="KW-1185">Reference proteome</keyword>
<feature type="region of interest" description="Disordered" evidence="1">
    <location>
        <begin position="311"/>
        <end position="352"/>
    </location>
</feature>
<dbReference type="Proteomes" id="UP000504635">
    <property type="component" value="Unplaced"/>
</dbReference>